<feature type="transmembrane region" description="Helical" evidence="1">
    <location>
        <begin position="6"/>
        <end position="29"/>
    </location>
</feature>
<evidence type="ECO:0008006" key="4">
    <source>
        <dbReference type="Google" id="ProtNLM"/>
    </source>
</evidence>
<evidence type="ECO:0000313" key="3">
    <source>
        <dbReference type="Proteomes" id="UP000177082"/>
    </source>
</evidence>
<proteinExistence type="predicted"/>
<keyword evidence="1" id="KW-0472">Membrane</keyword>
<accession>A0A1F8BMJ0</accession>
<dbReference type="AlphaFoldDB" id="A0A1F8BMJ0"/>
<organism evidence="2 3">
    <name type="scientific">Candidatus Woesebacteria bacterium RIFCSPLOWO2_01_FULL_39_21</name>
    <dbReference type="NCBI Taxonomy" id="1802519"/>
    <lineage>
        <taxon>Bacteria</taxon>
        <taxon>Candidatus Woeseibacteriota</taxon>
    </lineage>
</organism>
<keyword evidence="1" id="KW-1133">Transmembrane helix</keyword>
<name>A0A1F8BMJ0_9BACT</name>
<protein>
    <recommendedName>
        <fullName evidence="4">DUF4900 domain-containing protein</fullName>
    </recommendedName>
</protein>
<dbReference type="STRING" id="1802519.A2961_01470"/>
<keyword evidence="1" id="KW-0812">Transmembrane</keyword>
<evidence type="ECO:0000313" key="2">
    <source>
        <dbReference type="EMBL" id="OGM65263.1"/>
    </source>
</evidence>
<comment type="caution">
    <text evidence="2">The sequence shown here is derived from an EMBL/GenBank/DDBJ whole genome shotgun (WGS) entry which is preliminary data.</text>
</comment>
<sequence>MNHKGSITPALLIITSAFVVIIYGMLSVLSLQLDSSHRQTASEEALNIAEAGINYYRWHLAHDPNDFTDGTGNPGPYNHNYYDPQGKLTGNFSLDITSPQGGSSIVVIRSTGRTLQYPSVERTITVQYGKGSYSKYAFLVNSSIWFGSGSVVNGEIHSNNGIRMDGINNSKVKSAQEEYMCGGETGCNPPQNKPGVWGSGPNSYLWEFPAPSIDFNSISYDLANMKDNAMTDGLYLAPSGSAGYHLVFQSDGNVTVYKITATNYYRGYSVPGQGLGVGGGQGQGGCQKHYQIIVSESPVGSYEIAQTPIIFSESNLWVEGTIKGNITVVAAQFPIASNNTNIWIYNNLVYSSYDGSNRLGLIAENDIYFARDIPENFRVDGALIAQTGQIIRHGYFNWCGGTNNAIRGSLTINGALASFYKSYWNYGTAPDSGFINRIITYDTNLLYNPPPYFPVTGDFEIISWREE</sequence>
<gene>
    <name evidence="2" type="ORF">A2961_01470</name>
</gene>
<dbReference type="EMBL" id="MGHF01000001">
    <property type="protein sequence ID" value="OGM65263.1"/>
    <property type="molecule type" value="Genomic_DNA"/>
</dbReference>
<reference evidence="2 3" key="1">
    <citation type="journal article" date="2016" name="Nat. Commun.">
        <title>Thousands of microbial genomes shed light on interconnected biogeochemical processes in an aquifer system.</title>
        <authorList>
            <person name="Anantharaman K."/>
            <person name="Brown C.T."/>
            <person name="Hug L.A."/>
            <person name="Sharon I."/>
            <person name="Castelle C.J."/>
            <person name="Probst A.J."/>
            <person name="Thomas B.C."/>
            <person name="Singh A."/>
            <person name="Wilkins M.J."/>
            <person name="Karaoz U."/>
            <person name="Brodie E.L."/>
            <person name="Williams K.H."/>
            <person name="Hubbard S.S."/>
            <person name="Banfield J.F."/>
        </authorList>
    </citation>
    <scope>NUCLEOTIDE SEQUENCE [LARGE SCALE GENOMIC DNA]</scope>
</reference>
<evidence type="ECO:0000256" key="1">
    <source>
        <dbReference type="SAM" id="Phobius"/>
    </source>
</evidence>
<dbReference type="Proteomes" id="UP000177082">
    <property type="component" value="Unassembled WGS sequence"/>
</dbReference>